<dbReference type="InterPro" id="IPR027417">
    <property type="entry name" value="P-loop_NTPase"/>
</dbReference>
<feature type="transmembrane region" description="Helical" evidence="2">
    <location>
        <begin position="461"/>
        <end position="477"/>
    </location>
</feature>
<dbReference type="SUPFAM" id="SSF52540">
    <property type="entry name" value="P-loop containing nucleoside triphosphate hydrolases"/>
    <property type="match status" value="1"/>
</dbReference>
<proteinExistence type="predicted"/>
<dbReference type="RefSeq" id="WP_098482827.1">
    <property type="nucleotide sequence ID" value="NZ_PDJI01000004.1"/>
</dbReference>
<evidence type="ECO:0000259" key="3">
    <source>
        <dbReference type="Pfam" id="PF01926"/>
    </source>
</evidence>
<sequence length="531" mass="54366">MTTTTPSETHGSSATGGDTRPSPDTAAPLGAEVADGAPADVSAVAAANAAPTQPAEVDAAALADRADSLVLALDAAEGLVDPFDAARARADLDAVAERLALGADRTVVALVGGTGSGKSSLFNAISGLQFADVGALRPTTEVAAACVWGGQAEELLDFLEVSPARRIERESVLDGDHERALSGMVLLDLPDHDSVALEHAVQVDRLLPVVDVLVWVVDPQKYADNALHDRYLKALAGRSDSMLVLVNHADTLPPHAVGKVADDVRQLLARDGLTGVRVLATSALEHTGIEEVREVLAEAVARPSVSLRTALAEVDAVSARLAHVVGPAEPVLETSPAVEELARAAGVDAVAESVRTAVGGRRGGAVAPPEPPSAVTVAAVRDGWVARAQDGLPTTWAAAVDAAVPGAPALRDAVTSAVGGVALPAARSPRASRLAAAAAGVGGLAVAWVVLAVVLALPWPAVLLPAVAAGVAAWFLLSRSARLRLEDAGASAEGYRSEARRRIDEVVRRMLADPTSEVLAKHRRLRTALGR</sequence>
<name>A0A2A9EK09_9MICO</name>
<feature type="compositionally biased region" description="Polar residues" evidence="1">
    <location>
        <begin position="1"/>
        <end position="16"/>
    </location>
</feature>
<dbReference type="GO" id="GO:0005829">
    <property type="term" value="C:cytosol"/>
    <property type="evidence" value="ECO:0007669"/>
    <property type="project" value="TreeGrafter"/>
</dbReference>
<dbReference type="GO" id="GO:0043024">
    <property type="term" value="F:ribosomal small subunit binding"/>
    <property type="evidence" value="ECO:0007669"/>
    <property type="project" value="TreeGrafter"/>
</dbReference>
<comment type="caution">
    <text evidence="4">The sequence shown here is derived from an EMBL/GenBank/DDBJ whole genome shotgun (WGS) entry which is preliminary data.</text>
</comment>
<dbReference type="OrthoDB" id="974105at2"/>
<keyword evidence="2" id="KW-0472">Membrane</keyword>
<dbReference type="Proteomes" id="UP000222106">
    <property type="component" value="Unassembled WGS sequence"/>
</dbReference>
<keyword evidence="2" id="KW-0812">Transmembrane</keyword>
<feature type="domain" description="G" evidence="3">
    <location>
        <begin position="108"/>
        <end position="246"/>
    </location>
</feature>
<keyword evidence="2" id="KW-1133">Transmembrane helix</keyword>
<gene>
    <name evidence="4" type="ORF">ATJ97_1066</name>
</gene>
<dbReference type="Pfam" id="PF01926">
    <property type="entry name" value="MMR_HSR1"/>
    <property type="match status" value="1"/>
</dbReference>
<reference evidence="4 5" key="1">
    <citation type="submission" date="2017-10" db="EMBL/GenBank/DDBJ databases">
        <title>Sequencing the genomes of 1000 actinobacteria strains.</title>
        <authorList>
            <person name="Klenk H.-P."/>
        </authorList>
    </citation>
    <scope>NUCLEOTIDE SEQUENCE [LARGE SCALE GENOMIC DNA]</scope>
    <source>
        <strain evidence="4 5">DSM 21838</strain>
    </source>
</reference>
<dbReference type="Gene3D" id="3.40.50.300">
    <property type="entry name" value="P-loop containing nucleotide triphosphate hydrolases"/>
    <property type="match status" value="1"/>
</dbReference>
<dbReference type="PANTHER" id="PTHR42698">
    <property type="entry name" value="GTPASE ERA"/>
    <property type="match status" value="1"/>
</dbReference>
<accession>A0A2A9EK09</accession>
<keyword evidence="5" id="KW-1185">Reference proteome</keyword>
<protein>
    <submittedName>
        <fullName evidence="4">50S ribosome-binding GTPase</fullName>
    </submittedName>
</protein>
<evidence type="ECO:0000256" key="1">
    <source>
        <dbReference type="SAM" id="MobiDB-lite"/>
    </source>
</evidence>
<dbReference type="InterPro" id="IPR005662">
    <property type="entry name" value="GTPase_Era-like"/>
</dbReference>
<feature type="region of interest" description="Disordered" evidence="1">
    <location>
        <begin position="1"/>
        <end position="31"/>
    </location>
</feature>
<evidence type="ECO:0000313" key="5">
    <source>
        <dbReference type="Proteomes" id="UP000222106"/>
    </source>
</evidence>
<evidence type="ECO:0000313" key="4">
    <source>
        <dbReference type="EMBL" id="PFG38585.1"/>
    </source>
</evidence>
<organism evidence="4 5">
    <name type="scientific">Georgenia soli</name>
    <dbReference type="NCBI Taxonomy" id="638953"/>
    <lineage>
        <taxon>Bacteria</taxon>
        <taxon>Bacillati</taxon>
        <taxon>Actinomycetota</taxon>
        <taxon>Actinomycetes</taxon>
        <taxon>Micrococcales</taxon>
        <taxon>Bogoriellaceae</taxon>
        <taxon>Georgenia</taxon>
    </lineage>
</organism>
<dbReference type="GO" id="GO:0019843">
    <property type="term" value="F:rRNA binding"/>
    <property type="evidence" value="ECO:0007669"/>
    <property type="project" value="TreeGrafter"/>
</dbReference>
<dbReference type="EMBL" id="PDJI01000004">
    <property type="protein sequence ID" value="PFG38585.1"/>
    <property type="molecule type" value="Genomic_DNA"/>
</dbReference>
<dbReference type="GO" id="GO:0000028">
    <property type="term" value="P:ribosomal small subunit assembly"/>
    <property type="evidence" value="ECO:0007669"/>
    <property type="project" value="TreeGrafter"/>
</dbReference>
<evidence type="ECO:0000256" key="2">
    <source>
        <dbReference type="SAM" id="Phobius"/>
    </source>
</evidence>
<dbReference type="AlphaFoldDB" id="A0A2A9EK09"/>
<dbReference type="PANTHER" id="PTHR42698:SF1">
    <property type="entry name" value="GTPASE ERA, MITOCHONDRIAL"/>
    <property type="match status" value="1"/>
</dbReference>
<dbReference type="InterPro" id="IPR006073">
    <property type="entry name" value="GTP-bd"/>
</dbReference>
<feature type="transmembrane region" description="Helical" evidence="2">
    <location>
        <begin position="434"/>
        <end position="455"/>
    </location>
</feature>
<dbReference type="GO" id="GO:0005525">
    <property type="term" value="F:GTP binding"/>
    <property type="evidence" value="ECO:0007669"/>
    <property type="project" value="InterPro"/>
</dbReference>